<dbReference type="AlphaFoldDB" id="A0A4P6Q862"/>
<accession>A0A4P6Q862</accession>
<gene>
    <name evidence="2" type="ORF">EKD16_17280</name>
</gene>
<reference evidence="2 3" key="1">
    <citation type="submission" date="2019-02" db="EMBL/GenBank/DDBJ databases">
        <authorList>
            <person name="Khodamoradi S."/>
            <person name="Hahnke R.L."/>
            <person name="Kaempfer P."/>
            <person name="Schumann P."/>
            <person name="Rohde M."/>
            <person name="Steinert M."/>
            <person name="Luzhetskyy A."/>
            <person name="Wink J."/>
            <person name="Ruckert C."/>
        </authorList>
    </citation>
    <scope>NUCLEOTIDE SEQUENCE [LARGE SCALE GENOMIC DNA]</scope>
    <source>
        <strain evidence="2 3">M2</strain>
    </source>
</reference>
<feature type="transmembrane region" description="Helical" evidence="1">
    <location>
        <begin position="119"/>
        <end position="136"/>
    </location>
</feature>
<evidence type="ECO:0000313" key="2">
    <source>
        <dbReference type="EMBL" id="QBI55224.1"/>
    </source>
</evidence>
<dbReference type="KEGG" id="strr:EKD16_17280"/>
<dbReference type="EMBL" id="CP036455">
    <property type="protein sequence ID" value="QBI55224.1"/>
    <property type="molecule type" value="Genomic_DNA"/>
</dbReference>
<proteinExistence type="predicted"/>
<keyword evidence="3" id="KW-1185">Reference proteome</keyword>
<feature type="transmembrane region" description="Helical" evidence="1">
    <location>
        <begin position="71"/>
        <end position="89"/>
    </location>
</feature>
<dbReference type="Proteomes" id="UP000292235">
    <property type="component" value="Chromosome"/>
</dbReference>
<name>A0A4P6Q862_9ACTN</name>
<feature type="transmembrane region" description="Helical" evidence="1">
    <location>
        <begin position="95"/>
        <end position="112"/>
    </location>
</feature>
<sequence>MKWCAPREIGCYRLRLPTGIRTAVLKPGPEHRRLRAGLTMGAGATASGEEGGLSDGTGRRRARRSALGQKAVWAAAVLGCGAAAVLAVLAPRPPVLWWCAAAVLLTVLPLLVPVRMRPLTAGAAAVVLLAGIGLALLSIGPYFLPALAALAVGAIADATARRR</sequence>
<keyword evidence="1" id="KW-0812">Transmembrane</keyword>
<keyword evidence="1" id="KW-0472">Membrane</keyword>
<protein>
    <submittedName>
        <fullName evidence="2">Uncharacterized protein</fullName>
    </submittedName>
</protein>
<evidence type="ECO:0000313" key="3">
    <source>
        <dbReference type="Proteomes" id="UP000292235"/>
    </source>
</evidence>
<keyword evidence="1" id="KW-1133">Transmembrane helix</keyword>
<organism evidence="2 3">
    <name type="scientific">Streptomonospora litoralis</name>
    <dbReference type="NCBI Taxonomy" id="2498135"/>
    <lineage>
        <taxon>Bacteria</taxon>
        <taxon>Bacillati</taxon>
        <taxon>Actinomycetota</taxon>
        <taxon>Actinomycetes</taxon>
        <taxon>Streptosporangiales</taxon>
        <taxon>Nocardiopsidaceae</taxon>
        <taxon>Streptomonospora</taxon>
    </lineage>
</organism>
<evidence type="ECO:0000256" key="1">
    <source>
        <dbReference type="SAM" id="Phobius"/>
    </source>
</evidence>